<dbReference type="RefSeq" id="WP_133903431.1">
    <property type="nucleotide sequence ID" value="NZ_SOCP01000005.1"/>
</dbReference>
<keyword evidence="3" id="KW-0540">Nuclease</keyword>
<keyword evidence="3" id="KW-0378">Hydrolase</keyword>
<evidence type="ECO:0000256" key="1">
    <source>
        <dbReference type="ARBA" id="ARBA00023450"/>
    </source>
</evidence>
<keyword evidence="3" id="KW-0255">Endonuclease</keyword>
<dbReference type="EMBL" id="SOCP01000005">
    <property type="protein sequence ID" value="TDV52016.1"/>
    <property type="molecule type" value="Genomic_DNA"/>
</dbReference>
<dbReference type="InterPro" id="IPR003870">
    <property type="entry name" value="DUF222"/>
</dbReference>
<dbReference type="Pfam" id="PF01844">
    <property type="entry name" value="HNH"/>
    <property type="match status" value="1"/>
</dbReference>
<dbReference type="CDD" id="cd00085">
    <property type="entry name" value="HNHc"/>
    <property type="match status" value="1"/>
</dbReference>
<feature type="domain" description="HNH nuclease" evidence="2">
    <location>
        <begin position="319"/>
        <end position="371"/>
    </location>
</feature>
<gene>
    <name evidence="3" type="ORF">CLV71_105147</name>
</gene>
<dbReference type="InterPro" id="IPR003615">
    <property type="entry name" value="HNH_nuc"/>
</dbReference>
<reference evidence="3 4" key="1">
    <citation type="submission" date="2019-03" db="EMBL/GenBank/DDBJ databases">
        <title>Genomic Encyclopedia of Archaeal and Bacterial Type Strains, Phase II (KMG-II): from individual species to whole genera.</title>
        <authorList>
            <person name="Goeker M."/>
        </authorList>
    </citation>
    <scope>NUCLEOTIDE SEQUENCE [LARGE SCALE GENOMIC DNA]</scope>
    <source>
        <strain evidence="3 4">DSM 45499</strain>
    </source>
</reference>
<dbReference type="GO" id="GO:0004519">
    <property type="term" value="F:endonuclease activity"/>
    <property type="evidence" value="ECO:0007669"/>
    <property type="project" value="UniProtKB-KW"/>
</dbReference>
<name>A0A4R7VQJ1_9PSEU</name>
<dbReference type="SMART" id="SM00507">
    <property type="entry name" value="HNHc"/>
    <property type="match status" value="1"/>
</dbReference>
<sequence length="415" mass="45564">MDKVIAELLGRHWDRLSDDELLASVRRIEAWSRQLYAVTLAVTKEVDSRGLAGRQGVSSTAVLLRQLLRLSPRAARRRVEDATDVCSSTTVSGSRVVSRLPGAAAALRSGTLSEEQLGVVRRTLRELPDDVAPSVRVEVEQRLVGEARRFDPSQLGRLAVRIRAHLDPDGVLRSERNTAERMELSLTQDSEGVIRVRGRLSAEGAAVLRSALSPLAKPLPQDKRSAAKRRADALVELARRVLNAGTLPVEGGVRPHVGLTVDIAELRRHTGVVDLDWGGTVSIQTARRICCDAEIIPIVMRGGSQPLDVGRRQRLVTGPLRRALIARDRGCVAPGCDRPPEWCDAHHLVHWSDGGATSIDNTALLCGYHHTLVHQGGWTARMIDGIPHFIPPPWIDPAREPQRNTLHHFDTREAA</sequence>
<accession>A0A4R7VQJ1</accession>
<proteinExistence type="inferred from homology"/>
<dbReference type="GO" id="GO:0008270">
    <property type="term" value="F:zinc ion binding"/>
    <property type="evidence" value="ECO:0007669"/>
    <property type="project" value="InterPro"/>
</dbReference>
<comment type="similarity">
    <text evidence="1">Belongs to the Rv1128c/1148c/1588c/1702c/1945/3466 family.</text>
</comment>
<comment type="caution">
    <text evidence="3">The sequence shown here is derived from an EMBL/GenBank/DDBJ whole genome shotgun (WGS) entry which is preliminary data.</text>
</comment>
<dbReference type="AlphaFoldDB" id="A0A4R7VQJ1"/>
<dbReference type="InterPro" id="IPR002711">
    <property type="entry name" value="HNH"/>
</dbReference>
<organism evidence="3 4">
    <name type="scientific">Actinophytocola oryzae</name>
    <dbReference type="NCBI Taxonomy" id="502181"/>
    <lineage>
        <taxon>Bacteria</taxon>
        <taxon>Bacillati</taxon>
        <taxon>Actinomycetota</taxon>
        <taxon>Actinomycetes</taxon>
        <taxon>Pseudonocardiales</taxon>
        <taxon>Pseudonocardiaceae</taxon>
    </lineage>
</organism>
<evidence type="ECO:0000313" key="4">
    <source>
        <dbReference type="Proteomes" id="UP000294927"/>
    </source>
</evidence>
<dbReference type="Proteomes" id="UP000294927">
    <property type="component" value="Unassembled WGS sequence"/>
</dbReference>
<dbReference type="Pfam" id="PF02720">
    <property type="entry name" value="DUF222"/>
    <property type="match status" value="1"/>
</dbReference>
<evidence type="ECO:0000259" key="2">
    <source>
        <dbReference type="SMART" id="SM00507"/>
    </source>
</evidence>
<dbReference type="OrthoDB" id="3656171at2"/>
<dbReference type="GO" id="GO:0003676">
    <property type="term" value="F:nucleic acid binding"/>
    <property type="evidence" value="ECO:0007669"/>
    <property type="project" value="InterPro"/>
</dbReference>
<protein>
    <submittedName>
        <fullName evidence="3">HNH endonuclease</fullName>
    </submittedName>
</protein>
<evidence type="ECO:0000313" key="3">
    <source>
        <dbReference type="EMBL" id="TDV52016.1"/>
    </source>
</evidence>
<keyword evidence="4" id="KW-1185">Reference proteome</keyword>